<dbReference type="AlphaFoldDB" id="A0A2P6SLY6"/>
<sequence length="108" mass="11569">MERAGLVVVMICLLCLVGVVPMAEGDTTPSQCKQEKNLLVGACKPIIFGLQPSAACCQRVRVTHAECVCPYLSPKVANLINVKRSIKQIEGCGRTVPHNFKCGSVTTP</sequence>
<dbReference type="PANTHER" id="PTHR33286">
    <property type="entry name" value="BIFUNCTIONAL INHIBITOR/LIPID-TRANSFER PROTEIN/SEED STORAGE 2S ALBUMIN SUPERFAMILY PROTEIN"/>
    <property type="match status" value="1"/>
</dbReference>
<evidence type="ECO:0000259" key="5">
    <source>
        <dbReference type="Pfam" id="PF14368"/>
    </source>
</evidence>
<dbReference type="Gramene" id="PRQ59694">
    <property type="protein sequence ID" value="PRQ59694"/>
    <property type="gene ID" value="RchiOBHm_Chr1g0372991"/>
</dbReference>
<dbReference type="OMA" id="GRNVPQH"/>
<evidence type="ECO:0000313" key="6">
    <source>
        <dbReference type="EMBL" id="PRQ59694.1"/>
    </source>
</evidence>
<keyword evidence="7" id="KW-1185">Reference proteome</keyword>
<accession>A0A2P6SLY6</accession>
<dbReference type="InterPro" id="IPR036312">
    <property type="entry name" value="Bifun_inhib/LTP/seed_sf"/>
</dbReference>
<dbReference type="PANTHER" id="PTHR33286:SF7">
    <property type="entry name" value="BIFUNCTIONAL INHIBITOR_PLANT LIPID TRANSFER PROTEIN_SEED STORAGE HELICAL DOMAIN-CONTAINING PROTEIN"/>
    <property type="match status" value="1"/>
</dbReference>
<evidence type="ECO:0000256" key="4">
    <source>
        <dbReference type="SAM" id="SignalP"/>
    </source>
</evidence>
<dbReference type="GO" id="GO:0008289">
    <property type="term" value="F:lipid binding"/>
    <property type="evidence" value="ECO:0007669"/>
    <property type="project" value="UniProtKB-KW"/>
</dbReference>
<evidence type="ECO:0000256" key="3">
    <source>
        <dbReference type="ARBA" id="ARBA00023121"/>
    </source>
</evidence>
<organism evidence="6 7">
    <name type="scientific">Rosa chinensis</name>
    <name type="common">China rose</name>
    <dbReference type="NCBI Taxonomy" id="74649"/>
    <lineage>
        <taxon>Eukaryota</taxon>
        <taxon>Viridiplantae</taxon>
        <taxon>Streptophyta</taxon>
        <taxon>Embryophyta</taxon>
        <taxon>Tracheophyta</taxon>
        <taxon>Spermatophyta</taxon>
        <taxon>Magnoliopsida</taxon>
        <taxon>eudicotyledons</taxon>
        <taxon>Gunneridae</taxon>
        <taxon>Pentapetalae</taxon>
        <taxon>rosids</taxon>
        <taxon>fabids</taxon>
        <taxon>Rosales</taxon>
        <taxon>Rosaceae</taxon>
        <taxon>Rosoideae</taxon>
        <taxon>Rosoideae incertae sedis</taxon>
        <taxon>Rosa</taxon>
    </lineage>
</organism>
<feature type="signal peptide" evidence="4">
    <location>
        <begin position="1"/>
        <end position="25"/>
    </location>
</feature>
<dbReference type="SUPFAM" id="SSF47699">
    <property type="entry name" value="Bifunctional inhibitor/lipid-transfer protein/seed storage 2S albumin"/>
    <property type="match status" value="1"/>
</dbReference>
<keyword evidence="4" id="KW-0732">Signal</keyword>
<keyword evidence="3" id="KW-0446">Lipid-binding</keyword>
<dbReference type="Pfam" id="PF14368">
    <property type="entry name" value="LTP_2"/>
    <property type="match status" value="1"/>
</dbReference>
<name>A0A2P6SLY6_ROSCH</name>
<proteinExistence type="predicted"/>
<feature type="chain" id="PRO_5015197277" evidence="4">
    <location>
        <begin position="26"/>
        <end position="108"/>
    </location>
</feature>
<evidence type="ECO:0000256" key="2">
    <source>
        <dbReference type="ARBA" id="ARBA00022448"/>
    </source>
</evidence>
<gene>
    <name evidence="6" type="ORF">RchiOBHm_Chr1g0372991</name>
</gene>
<comment type="function">
    <text evidence="1">Plant non-specific lipid-transfer proteins transfer phospholipids as well as galactolipids across membranes. May play a role in wax or cutin deposition in the cell walls of expanding epidermal cells and certain secretory tissues.</text>
</comment>
<dbReference type="EMBL" id="PDCK01000039">
    <property type="protein sequence ID" value="PRQ59694.1"/>
    <property type="molecule type" value="Genomic_DNA"/>
</dbReference>
<reference evidence="6 7" key="1">
    <citation type="journal article" date="2018" name="Nat. Genet.">
        <title>The Rosa genome provides new insights in the design of modern roses.</title>
        <authorList>
            <person name="Bendahmane M."/>
        </authorList>
    </citation>
    <scope>NUCLEOTIDE SEQUENCE [LARGE SCALE GENOMIC DNA]</scope>
    <source>
        <strain evidence="7">cv. Old Blush</strain>
    </source>
</reference>
<dbReference type="Proteomes" id="UP000238479">
    <property type="component" value="Chromosome 1"/>
</dbReference>
<feature type="domain" description="Bifunctional inhibitor/plant lipid transfer protein/seed storage helical" evidence="5">
    <location>
        <begin position="20"/>
        <end position="102"/>
    </location>
</feature>
<evidence type="ECO:0000256" key="1">
    <source>
        <dbReference type="ARBA" id="ARBA00003211"/>
    </source>
</evidence>
<evidence type="ECO:0000313" key="7">
    <source>
        <dbReference type="Proteomes" id="UP000238479"/>
    </source>
</evidence>
<dbReference type="Gene3D" id="1.10.110.10">
    <property type="entry name" value="Plant lipid-transfer and hydrophobic proteins"/>
    <property type="match status" value="1"/>
</dbReference>
<protein>
    <submittedName>
        <fullName evidence="6">Putative bifunctional inhibitor/plant lipid transfer protein/seed storage helical</fullName>
    </submittedName>
</protein>
<dbReference type="OrthoDB" id="1885440at2759"/>
<keyword evidence="2" id="KW-0813">Transport</keyword>
<dbReference type="InterPro" id="IPR016140">
    <property type="entry name" value="Bifunc_inhib/LTP/seed_store"/>
</dbReference>
<comment type="caution">
    <text evidence="6">The sequence shown here is derived from an EMBL/GenBank/DDBJ whole genome shotgun (WGS) entry which is preliminary data.</text>
</comment>